<dbReference type="GO" id="GO:0016791">
    <property type="term" value="F:phosphatase activity"/>
    <property type="evidence" value="ECO:0007669"/>
    <property type="project" value="TreeGrafter"/>
</dbReference>
<sequence length="418" mass="45266">MRGGDGAMDVSAGRVRMLEGLVGGSHLSGMEQLPSLVEECAAHAGLNEVLIYVADLRQEVLRLLTGHGVHSYEDPDLERDELRIEGTLAGRAFQEMRIIARPGGDGGGGWWVPLLDGTERLGVLRIGADGADGADERVQEDMRALASLVALLMVSKRSQSDSYARLVRTRSMSVAAEMQWNLMPPLTFANEEVVVGAVLEPAYEIGGDAFDYALAGDLVNLAVFDAMGHDASAGLTASLAVAACRNSRRQGADLITTSVAIEHALIEEFGRGSRFATAILAQLDLRSGVFSWVTRGHHPPIVIRGGRWVATLECDPAHPVGLDLGLPVSLCQEQLEPGDRVLLYTDGITEARNRDGEEFGLSRFADFIIRRNADGLPVPETLRRLVRSVLDYHQGQLQDDATVLLLEWHGAGERKLHL</sequence>
<reference evidence="3" key="1">
    <citation type="journal article" date="2014" name="Int. J. Syst. Evol. Microbiol.">
        <title>Complete genome sequence of Corynebacterium casei LMG S-19264T (=DSM 44701T), isolated from a smear-ripened cheese.</title>
        <authorList>
            <consortium name="US DOE Joint Genome Institute (JGI-PGF)"/>
            <person name="Walter F."/>
            <person name="Albersmeier A."/>
            <person name="Kalinowski J."/>
            <person name="Ruckert C."/>
        </authorList>
    </citation>
    <scope>NUCLEOTIDE SEQUENCE</scope>
    <source>
        <strain evidence="3">JCM 3093</strain>
    </source>
</reference>
<evidence type="ECO:0000313" key="3">
    <source>
        <dbReference type="EMBL" id="GGK98018.1"/>
    </source>
</evidence>
<dbReference type="Pfam" id="PF07228">
    <property type="entry name" value="SpoIIE"/>
    <property type="match status" value="1"/>
</dbReference>
<comment type="caution">
    <text evidence="3">The sequence shown here is derived from an EMBL/GenBank/DDBJ whole genome shotgun (WGS) entry which is preliminary data.</text>
</comment>
<dbReference type="InterPro" id="IPR052016">
    <property type="entry name" value="Bact_Sigma-Reg"/>
</dbReference>
<evidence type="ECO:0000259" key="2">
    <source>
        <dbReference type="SMART" id="SM00331"/>
    </source>
</evidence>
<evidence type="ECO:0000313" key="4">
    <source>
        <dbReference type="Proteomes" id="UP000627984"/>
    </source>
</evidence>
<dbReference type="Gene3D" id="3.60.40.10">
    <property type="entry name" value="PPM-type phosphatase domain"/>
    <property type="match status" value="1"/>
</dbReference>
<proteinExistence type="predicted"/>
<dbReference type="PANTHER" id="PTHR43156:SF2">
    <property type="entry name" value="STAGE II SPORULATION PROTEIN E"/>
    <property type="match status" value="1"/>
</dbReference>
<name>A0AA37BPS2_9ACTN</name>
<protein>
    <recommendedName>
        <fullName evidence="2">PPM-type phosphatase domain-containing protein</fullName>
    </recommendedName>
</protein>
<accession>A0AA37BPS2</accession>
<dbReference type="InterPro" id="IPR001932">
    <property type="entry name" value="PPM-type_phosphatase-like_dom"/>
</dbReference>
<dbReference type="AlphaFoldDB" id="A0AA37BPS2"/>
<evidence type="ECO:0000256" key="1">
    <source>
        <dbReference type="ARBA" id="ARBA00022801"/>
    </source>
</evidence>
<dbReference type="Proteomes" id="UP000627984">
    <property type="component" value="Unassembled WGS sequence"/>
</dbReference>
<dbReference type="SUPFAM" id="SSF81606">
    <property type="entry name" value="PP2C-like"/>
    <property type="match status" value="1"/>
</dbReference>
<dbReference type="SMART" id="SM00331">
    <property type="entry name" value="PP2C_SIG"/>
    <property type="match status" value="1"/>
</dbReference>
<dbReference type="InterPro" id="IPR036457">
    <property type="entry name" value="PPM-type-like_dom_sf"/>
</dbReference>
<dbReference type="PANTHER" id="PTHR43156">
    <property type="entry name" value="STAGE II SPORULATION PROTEIN E-RELATED"/>
    <property type="match status" value="1"/>
</dbReference>
<gene>
    <name evidence="3" type="ORF">GCM10010126_66760</name>
</gene>
<reference evidence="3" key="2">
    <citation type="submission" date="2022-09" db="EMBL/GenBank/DDBJ databases">
        <authorList>
            <person name="Sun Q."/>
            <person name="Ohkuma M."/>
        </authorList>
    </citation>
    <scope>NUCLEOTIDE SEQUENCE</scope>
    <source>
        <strain evidence="3">JCM 3093</strain>
    </source>
</reference>
<keyword evidence="1" id="KW-0378">Hydrolase</keyword>
<organism evidence="3 4">
    <name type="scientific">Planomonospora parontospora</name>
    <dbReference type="NCBI Taxonomy" id="58119"/>
    <lineage>
        <taxon>Bacteria</taxon>
        <taxon>Bacillati</taxon>
        <taxon>Actinomycetota</taxon>
        <taxon>Actinomycetes</taxon>
        <taxon>Streptosporangiales</taxon>
        <taxon>Streptosporangiaceae</taxon>
        <taxon>Planomonospora</taxon>
    </lineage>
</organism>
<dbReference type="EMBL" id="BMQD01000041">
    <property type="protein sequence ID" value="GGK98018.1"/>
    <property type="molecule type" value="Genomic_DNA"/>
</dbReference>
<feature type="domain" description="PPM-type phosphatase" evidence="2">
    <location>
        <begin position="190"/>
        <end position="408"/>
    </location>
</feature>